<organism evidence="2 3">
    <name type="scientific">Saccharolobus shibatae</name>
    <dbReference type="NCBI Taxonomy" id="2286"/>
    <lineage>
        <taxon>Archaea</taxon>
        <taxon>Thermoproteota</taxon>
        <taxon>Thermoprotei</taxon>
        <taxon>Sulfolobales</taxon>
        <taxon>Sulfolobaceae</taxon>
        <taxon>Saccharolobus</taxon>
    </lineage>
</organism>
<dbReference type="AlphaFoldDB" id="A0A8F5BW86"/>
<keyword evidence="1" id="KW-0472">Membrane</keyword>
<gene>
    <name evidence="2" type="ORF">J5U21_02150</name>
</gene>
<evidence type="ECO:0000313" key="2">
    <source>
        <dbReference type="EMBL" id="QXJ32499.1"/>
    </source>
</evidence>
<evidence type="ECO:0008006" key="4">
    <source>
        <dbReference type="Google" id="ProtNLM"/>
    </source>
</evidence>
<name>A0A8F5BW86_9CREN</name>
<evidence type="ECO:0000256" key="1">
    <source>
        <dbReference type="SAM" id="Phobius"/>
    </source>
</evidence>
<dbReference type="RefSeq" id="WP_218260692.1">
    <property type="nucleotide sequence ID" value="NZ_CP077715.1"/>
</dbReference>
<feature type="transmembrane region" description="Helical" evidence="1">
    <location>
        <begin position="48"/>
        <end position="70"/>
    </location>
</feature>
<reference evidence="2" key="1">
    <citation type="journal article" date="2021" name="Environ. Microbiol.">
        <title>New insights into the diversity and evolution of the archaeal mobilome from three complete genomes of Saccharolobus shibatae.</title>
        <authorList>
            <person name="Medvedeva S."/>
            <person name="Brandt D."/>
            <person name="Cvirkaite-Krupovic V."/>
            <person name="Liu Y."/>
            <person name="Severinov K."/>
            <person name="Ishino S."/>
            <person name="Ishino Y."/>
            <person name="Prangishvili D."/>
            <person name="Kalinowski J."/>
            <person name="Krupovic M."/>
        </authorList>
    </citation>
    <scope>NUCLEOTIDE SEQUENCE</scope>
    <source>
        <strain evidence="2">BEU9</strain>
    </source>
</reference>
<accession>A0A8F5BW86</accession>
<feature type="transmembrane region" description="Helical" evidence="1">
    <location>
        <begin position="6"/>
        <end position="27"/>
    </location>
</feature>
<feature type="transmembrane region" description="Helical" evidence="1">
    <location>
        <begin position="76"/>
        <end position="109"/>
    </location>
</feature>
<keyword evidence="1" id="KW-1133">Transmembrane helix</keyword>
<evidence type="ECO:0000313" key="3">
    <source>
        <dbReference type="Proteomes" id="UP000693941"/>
    </source>
</evidence>
<protein>
    <recommendedName>
        <fullName evidence="4">DUF4064 domain-containing protein</fullName>
    </recommendedName>
</protein>
<keyword evidence="1" id="KW-0812">Transmembrane</keyword>
<dbReference type="GeneID" id="65560579"/>
<dbReference type="Proteomes" id="UP000693941">
    <property type="component" value="Chromosome"/>
</dbReference>
<proteinExistence type="predicted"/>
<dbReference type="EMBL" id="CP077715">
    <property type="protein sequence ID" value="QXJ32499.1"/>
    <property type="molecule type" value="Genomic_DNA"/>
</dbReference>
<sequence>MENYQILGLVGSLLLIVGIAIPFAFFYPRYGMMGGYEYGMMGYGGMMFYGFMGFLVIPAFVLGIIGSLISDRTIAGVLLVLAAVLSIPAMGFIGIISFILLLIAGILAFTSGKKT</sequence>